<evidence type="ECO:0000313" key="3">
    <source>
        <dbReference type="Proteomes" id="UP000000814"/>
    </source>
</evidence>
<evidence type="ECO:0000313" key="2">
    <source>
        <dbReference type="EMBL" id="AAK81449.1"/>
    </source>
</evidence>
<dbReference type="AlphaFoldDB" id="Q97DF4"/>
<dbReference type="OrthoDB" id="4499611at2"/>
<evidence type="ECO:0000256" key="1">
    <source>
        <dbReference type="SAM" id="Coils"/>
    </source>
</evidence>
<name>Q97DF4_CLOAB</name>
<dbReference type="EMBL" id="AE001437">
    <property type="protein sequence ID" value="AAK81449.1"/>
    <property type="molecule type" value="Genomic_DNA"/>
</dbReference>
<dbReference type="GeneID" id="71415649"/>
<proteinExistence type="predicted"/>
<dbReference type="PATRIC" id="fig|272562.8.peg.3708"/>
<accession>Q97DF4</accession>
<sequence>MTLIKTLQLLLNNYEMALGKYVKGYLEVDSSENFKLVKEDFDAHERKLSSHRSDFTSIGSKLKAISDEAEDIIWLGGAGSNRLFNVAKEMDAMKKTVSNLKENWNSYEQKDPGFNQVQDLIVQTKSLLKSTLSVPRGYSYSPGYEQEFCGCFHSQCQLCRKSE</sequence>
<reference evidence="2 3" key="1">
    <citation type="journal article" date="2001" name="J. Bacteriol.">
        <title>Genome sequence and comparative analysis of the solvent-producing bacterium Clostridium acetobutylicum.</title>
        <authorList>
            <person name="Nolling J."/>
            <person name="Breton G."/>
            <person name="Omelchenko M.V."/>
            <person name="Makarova K.S."/>
            <person name="Zeng Q."/>
            <person name="Gibson R."/>
            <person name="Lee H.M."/>
            <person name="Dubois J."/>
            <person name="Qiu D."/>
            <person name="Hitti J."/>
            <person name="Wolf Y.I."/>
            <person name="Tatusov R.L."/>
            <person name="Sabathe F."/>
            <person name="Doucette-Stamm L."/>
            <person name="Soucaille P."/>
            <person name="Daly M.J."/>
            <person name="Bennett G.N."/>
            <person name="Koonin E.V."/>
            <person name="Smith D.R."/>
        </authorList>
    </citation>
    <scope>NUCLEOTIDE SEQUENCE [LARGE SCALE GENOMIC DNA]</scope>
    <source>
        <strain evidence="3">ATCC 824 / DSM 792 / JCM 1419 / LMG 5710 / VKM B-1787</strain>
    </source>
</reference>
<keyword evidence="1" id="KW-0175">Coiled coil</keyword>
<dbReference type="PIR" id="F97332">
    <property type="entry name" value="F97332"/>
</dbReference>
<dbReference type="STRING" id="272562.CA_C3523"/>
<dbReference type="KEGG" id="cac:CA_C3523"/>
<keyword evidence="3" id="KW-1185">Reference proteome</keyword>
<dbReference type="Proteomes" id="UP000000814">
    <property type="component" value="Chromosome"/>
</dbReference>
<organism evidence="2 3">
    <name type="scientific">Clostridium acetobutylicum (strain ATCC 824 / DSM 792 / JCM 1419 / IAM 19013 / LMG 5710 / NBRC 13948 / NRRL B-527 / VKM B-1787 / 2291 / W)</name>
    <dbReference type="NCBI Taxonomy" id="272562"/>
    <lineage>
        <taxon>Bacteria</taxon>
        <taxon>Bacillati</taxon>
        <taxon>Bacillota</taxon>
        <taxon>Clostridia</taxon>
        <taxon>Eubacteriales</taxon>
        <taxon>Clostridiaceae</taxon>
        <taxon>Clostridium</taxon>
    </lineage>
</organism>
<dbReference type="HOGENOM" id="CLU_1624224_0_0_9"/>
<gene>
    <name evidence="2" type="ordered locus">CA_C3523</name>
</gene>
<protein>
    <submittedName>
        <fullName evidence="2">Uncharacterized protein</fullName>
    </submittedName>
</protein>
<feature type="coiled-coil region" evidence="1">
    <location>
        <begin position="83"/>
        <end position="110"/>
    </location>
</feature>
<dbReference type="eggNOG" id="COG1345">
    <property type="taxonomic scope" value="Bacteria"/>
</dbReference>
<dbReference type="RefSeq" id="WP_010966789.1">
    <property type="nucleotide sequence ID" value="NC_003030.1"/>
</dbReference>